<dbReference type="Proteomes" id="UP001501126">
    <property type="component" value="Unassembled WGS sequence"/>
</dbReference>
<evidence type="ECO:0000256" key="1">
    <source>
        <dbReference type="SAM" id="Phobius"/>
    </source>
</evidence>
<dbReference type="EMBL" id="BAAAFH010000003">
    <property type="protein sequence ID" value="GAA0874486.1"/>
    <property type="molecule type" value="Genomic_DNA"/>
</dbReference>
<keyword evidence="1" id="KW-0812">Transmembrane</keyword>
<proteinExistence type="predicted"/>
<feature type="transmembrane region" description="Helical" evidence="1">
    <location>
        <begin position="71"/>
        <end position="95"/>
    </location>
</feature>
<keyword evidence="1" id="KW-0472">Membrane</keyword>
<protein>
    <submittedName>
        <fullName evidence="2">Uncharacterized protein</fullName>
    </submittedName>
</protein>
<name>A0ABN1MML0_9FLAO</name>
<organism evidence="2 3">
    <name type="scientific">Wandonia haliotis</name>
    <dbReference type="NCBI Taxonomy" id="574963"/>
    <lineage>
        <taxon>Bacteria</taxon>
        <taxon>Pseudomonadati</taxon>
        <taxon>Bacteroidota</taxon>
        <taxon>Flavobacteriia</taxon>
        <taxon>Flavobacteriales</taxon>
        <taxon>Crocinitomicaceae</taxon>
        <taxon>Wandonia</taxon>
    </lineage>
</organism>
<feature type="transmembrane region" description="Helical" evidence="1">
    <location>
        <begin position="101"/>
        <end position="122"/>
    </location>
</feature>
<keyword evidence="1" id="KW-1133">Transmembrane helix</keyword>
<reference evidence="2 3" key="1">
    <citation type="journal article" date="2019" name="Int. J. Syst. Evol. Microbiol.">
        <title>The Global Catalogue of Microorganisms (GCM) 10K type strain sequencing project: providing services to taxonomists for standard genome sequencing and annotation.</title>
        <authorList>
            <consortium name="The Broad Institute Genomics Platform"/>
            <consortium name="The Broad Institute Genome Sequencing Center for Infectious Disease"/>
            <person name="Wu L."/>
            <person name="Ma J."/>
        </authorList>
    </citation>
    <scope>NUCLEOTIDE SEQUENCE [LARGE SCALE GENOMIC DNA]</scope>
    <source>
        <strain evidence="2 3">JCM 16083</strain>
    </source>
</reference>
<comment type="caution">
    <text evidence="2">The sequence shown here is derived from an EMBL/GenBank/DDBJ whole genome shotgun (WGS) entry which is preliminary data.</text>
</comment>
<dbReference type="RefSeq" id="WP_343785382.1">
    <property type="nucleotide sequence ID" value="NZ_BAAAFH010000003.1"/>
</dbReference>
<evidence type="ECO:0000313" key="3">
    <source>
        <dbReference type="Proteomes" id="UP001501126"/>
    </source>
</evidence>
<keyword evidence="3" id="KW-1185">Reference proteome</keyword>
<accession>A0ABN1MML0</accession>
<evidence type="ECO:0000313" key="2">
    <source>
        <dbReference type="EMBL" id="GAA0874486.1"/>
    </source>
</evidence>
<feature type="transmembrane region" description="Helical" evidence="1">
    <location>
        <begin position="32"/>
        <end position="50"/>
    </location>
</feature>
<gene>
    <name evidence="2" type="ORF">GCM10009118_08940</name>
</gene>
<feature type="transmembrane region" description="Helical" evidence="1">
    <location>
        <begin position="134"/>
        <end position="155"/>
    </location>
</feature>
<sequence length="195" mass="21832">MKRTELLLSGVSASFFLLYLLGGVGMSLFMMLSLSLLGALYAYLGFAHLNGVRMAQVFKKEAYSSIRFTDILIGIFGGIGMAAIINSVLFAIMLWPGRGFLFVSGSIFLGIAIVMAFVLSGTYPLLKERLVKRVAIYMVFGGLFYVIPAGFWFSIRYRNNPEYVEAMIEHYNNPSKENAEKLDQVTEEMLRNSEK</sequence>